<keyword evidence="3" id="KW-1185">Reference proteome</keyword>
<dbReference type="EMBL" id="MCIF01000002">
    <property type="protein sequence ID" value="RAQ95369.1"/>
    <property type="molecule type" value="Genomic_DNA"/>
</dbReference>
<dbReference type="RefSeq" id="WP_189361488.1">
    <property type="nucleotide sequence ID" value="NZ_MCIF01000002.1"/>
</dbReference>
<dbReference type="InterPro" id="IPR000253">
    <property type="entry name" value="FHA_dom"/>
</dbReference>
<proteinExistence type="predicted"/>
<dbReference type="CDD" id="cd00060">
    <property type="entry name" value="FHA"/>
    <property type="match status" value="2"/>
</dbReference>
<dbReference type="Pfam" id="PF00498">
    <property type="entry name" value="FHA"/>
    <property type="match status" value="2"/>
</dbReference>
<dbReference type="Gene3D" id="2.60.200.20">
    <property type="match status" value="2"/>
</dbReference>
<dbReference type="PANTHER" id="PTHR23308">
    <property type="entry name" value="NUCLEAR INHIBITOR OF PROTEIN PHOSPHATASE-1"/>
    <property type="match status" value="1"/>
</dbReference>
<evidence type="ECO:0000313" key="2">
    <source>
        <dbReference type="EMBL" id="RAQ95369.1"/>
    </source>
</evidence>
<feature type="domain" description="FHA" evidence="1">
    <location>
        <begin position="155"/>
        <end position="205"/>
    </location>
</feature>
<evidence type="ECO:0000259" key="1">
    <source>
        <dbReference type="PROSITE" id="PS50006"/>
    </source>
</evidence>
<dbReference type="Proteomes" id="UP000248706">
    <property type="component" value="Unassembled WGS sequence"/>
</dbReference>
<dbReference type="PROSITE" id="PS50006">
    <property type="entry name" value="FHA_DOMAIN"/>
    <property type="match status" value="2"/>
</dbReference>
<dbReference type="SMART" id="SM00240">
    <property type="entry name" value="FHA"/>
    <property type="match status" value="2"/>
</dbReference>
<accession>A0A328VEN4</accession>
<evidence type="ECO:0000313" key="3">
    <source>
        <dbReference type="Proteomes" id="UP000248706"/>
    </source>
</evidence>
<name>A0A328VEN4_9CHLR</name>
<dbReference type="AlphaFoldDB" id="A0A328VEN4"/>
<sequence>MLRESSEQPGVAYLVIHREPLPNKRVELWNECTTIGRSRDCDIFLEDVSVHRRQASILYTPQGYLLRDDHGSGDSFVNGRPVRQALLRDGDELRFGNTRLTFYAHEGTRPFQLASSRGKELHLTRQPDPATSVIARLELGNVRGVPRTFELLPEMTIGRSRDCDLFLEDLTVSRLHATIRQLPDGRYELEDRRSATGTFVNGQRVSRCILKEGDVIQIGNHRIIFRLVPPS</sequence>
<gene>
    <name evidence="2" type="ORF">A4R35_07460</name>
</gene>
<dbReference type="SUPFAM" id="SSF49879">
    <property type="entry name" value="SMAD/FHA domain"/>
    <property type="match status" value="2"/>
</dbReference>
<reference evidence="2 3" key="1">
    <citation type="submission" date="2016-08" db="EMBL/GenBank/DDBJ databases">
        <title>Analysis of Carbohydrate Active Enzymes in Thermogemmatispora T81 Reveals Carbohydrate Degradation Ability.</title>
        <authorList>
            <person name="Tomazini A."/>
            <person name="Lal S."/>
            <person name="Stott M."/>
            <person name="Henrissat B."/>
            <person name="Polikarpov I."/>
            <person name="Sparling R."/>
            <person name="Levin D.B."/>
        </authorList>
    </citation>
    <scope>NUCLEOTIDE SEQUENCE [LARGE SCALE GENOMIC DNA]</scope>
    <source>
        <strain evidence="2 3">T81</strain>
    </source>
</reference>
<comment type="caution">
    <text evidence="2">The sequence shown here is derived from an EMBL/GenBank/DDBJ whole genome shotgun (WGS) entry which is preliminary data.</text>
</comment>
<organism evidence="2 3">
    <name type="scientific">Thermogemmatispora tikiterensis</name>
    <dbReference type="NCBI Taxonomy" id="1825093"/>
    <lineage>
        <taxon>Bacteria</taxon>
        <taxon>Bacillati</taxon>
        <taxon>Chloroflexota</taxon>
        <taxon>Ktedonobacteria</taxon>
        <taxon>Thermogemmatisporales</taxon>
        <taxon>Thermogemmatisporaceae</taxon>
        <taxon>Thermogemmatispora</taxon>
    </lineage>
</organism>
<dbReference type="InterPro" id="IPR008984">
    <property type="entry name" value="SMAD_FHA_dom_sf"/>
</dbReference>
<protein>
    <recommendedName>
        <fullName evidence="1">FHA domain-containing protein</fullName>
    </recommendedName>
</protein>
<dbReference type="InterPro" id="IPR050923">
    <property type="entry name" value="Cell_Proc_Reg/RNA_Proc"/>
</dbReference>
<feature type="domain" description="FHA" evidence="1">
    <location>
        <begin position="33"/>
        <end position="82"/>
    </location>
</feature>